<keyword evidence="4" id="KW-1015">Disulfide bond</keyword>
<keyword evidence="2" id="KW-0732">Signal</keyword>
<evidence type="ECO:0000256" key="1">
    <source>
        <dbReference type="ARBA" id="ARBA00005791"/>
    </source>
</evidence>
<feature type="domain" description="Thioredoxin" evidence="7">
    <location>
        <begin position="22"/>
        <end position="235"/>
    </location>
</feature>
<evidence type="ECO:0000256" key="3">
    <source>
        <dbReference type="ARBA" id="ARBA00023002"/>
    </source>
</evidence>
<evidence type="ECO:0000256" key="2">
    <source>
        <dbReference type="ARBA" id="ARBA00022729"/>
    </source>
</evidence>
<dbReference type="AlphaFoldDB" id="A0A0G0UP36"/>
<keyword evidence="5" id="KW-0676">Redox-active center</keyword>
<dbReference type="InterPro" id="IPR013766">
    <property type="entry name" value="Thioredoxin_domain"/>
</dbReference>
<dbReference type="SUPFAM" id="SSF52833">
    <property type="entry name" value="Thioredoxin-like"/>
    <property type="match status" value="1"/>
</dbReference>
<organism evidence="8 9">
    <name type="scientific">Candidatus Wolfebacteria bacterium GW2011_GWB1_41_12</name>
    <dbReference type="NCBI Taxonomy" id="1619006"/>
    <lineage>
        <taxon>Bacteria</taxon>
        <taxon>Candidatus Wolfeibacteriota</taxon>
    </lineage>
</organism>
<accession>A0A0G0UP36</accession>
<dbReference type="PROSITE" id="PS51352">
    <property type="entry name" value="THIOREDOXIN_2"/>
    <property type="match status" value="1"/>
</dbReference>
<dbReference type="Pfam" id="PF13462">
    <property type="entry name" value="Thioredoxin_4"/>
    <property type="match status" value="1"/>
</dbReference>
<keyword evidence="3" id="KW-0560">Oxidoreductase</keyword>
<evidence type="ECO:0000256" key="6">
    <source>
        <dbReference type="SAM" id="Phobius"/>
    </source>
</evidence>
<evidence type="ECO:0000313" key="8">
    <source>
        <dbReference type="EMBL" id="KKR89241.1"/>
    </source>
</evidence>
<dbReference type="GO" id="GO:0016491">
    <property type="term" value="F:oxidoreductase activity"/>
    <property type="evidence" value="ECO:0007669"/>
    <property type="project" value="UniProtKB-KW"/>
</dbReference>
<dbReference type="InterPro" id="IPR012336">
    <property type="entry name" value="Thioredoxin-like_fold"/>
</dbReference>
<keyword evidence="6" id="KW-0472">Membrane</keyword>
<sequence>MDQNDKNNNYLLPISIIVAALLIAGAWIYTAGLKNVGNGKTPEKPAETSLNIENVAAVNSNDHIRGNLEAEVKIVEFSDLECPFCKSFHSTMKQVMEGYGDKVAWIYRHYPIDQLHPKARTSAVASECAAELGGNEKFWAYVDRYFEITPSNNQIDLAELPQIAQDIGLNRVQFENCLNSGRHQQLIEEQIQDALNSGARGTPYSIVISKDGKKYPISGAYSFNDVNLIINEALK</sequence>
<comment type="similarity">
    <text evidence="1">Belongs to the thioredoxin family. DsbA subfamily.</text>
</comment>
<evidence type="ECO:0000313" key="9">
    <source>
        <dbReference type="Proteomes" id="UP000033918"/>
    </source>
</evidence>
<proteinExistence type="inferred from homology"/>
<evidence type="ECO:0000259" key="7">
    <source>
        <dbReference type="PROSITE" id="PS51352"/>
    </source>
</evidence>
<dbReference type="EMBL" id="LCAK01000001">
    <property type="protein sequence ID" value="KKR89241.1"/>
    <property type="molecule type" value="Genomic_DNA"/>
</dbReference>
<dbReference type="Gene3D" id="3.40.30.10">
    <property type="entry name" value="Glutaredoxin"/>
    <property type="match status" value="1"/>
</dbReference>
<dbReference type="PANTHER" id="PTHR13887:SF14">
    <property type="entry name" value="DISULFIDE BOND FORMATION PROTEIN D"/>
    <property type="match status" value="1"/>
</dbReference>
<evidence type="ECO:0000256" key="5">
    <source>
        <dbReference type="ARBA" id="ARBA00023284"/>
    </source>
</evidence>
<dbReference type="Proteomes" id="UP000033918">
    <property type="component" value="Unassembled WGS sequence"/>
</dbReference>
<reference evidence="8 9" key="1">
    <citation type="journal article" date="2015" name="Nature">
        <title>rRNA introns, odd ribosomes, and small enigmatic genomes across a large radiation of phyla.</title>
        <authorList>
            <person name="Brown C.T."/>
            <person name="Hug L.A."/>
            <person name="Thomas B.C."/>
            <person name="Sharon I."/>
            <person name="Castelle C.J."/>
            <person name="Singh A."/>
            <person name="Wilkins M.J."/>
            <person name="Williams K.H."/>
            <person name="Banfield J.F."/>
        </authorList>
    </citation>
    <scope>NUCLEOTIDE SEQUENCE [LARGE SCALE GENOMIC DNA]</scope>
</reference>
<keyword evidence="6" id="KW-1133">Transmembrane helix</keyword>
<dbReference type="PANTHER" id="PTHR13887">
    <property type="entry name" value="GLUTATHIONE S-TRANSFERASE KAPPA"/>
    <property type="match status" value="1"/>
</dbReference>
<evidence type="ECO:0000256" key="4">
    <source>
        <dbReference type="ARBA" id="ARBA00023157"/>
    </source>
</evidence>
<dbReference type="InterPro" id="IPR036249">
    <property type="entry name" value="Thioredoxin-like_sf"/>
</dbReference>
<comment type="caution">
    <text evidence="8">The sequence shown here is derived from an EMBL/GenBank/DDBJ whole genome shotgun (WGS) entry which is preliminary data.</text>
</comment>
<name>A0A0G0UP36_9BACT</name>
<gene>
    <name evidence="8" type="ORF">UU38_C0001G0143</name>
</gene>
<feature type="transmembrane region" description="Helical" evidence="6">
    <location>
        <begin position="12"/>
        <end position="30"/>
    </location>
</feature>
<protein>
    <submittedName>
        <fullName evidence="8">Sodium/proton antiporter</fullName>
    </submittedName>
</protein>
<keyword evidence="6" id="KW-0812">Transmembrane</keyword>